<evidence type="ECO:0000256" key="10">
    <source>
        <dbReference type="ARBA" id="ARBA00023136"/>
    </source>
</evidence>
<organism evidence="11 12">
    <name type="scientific">Cinchona calisaya</name>
    <dbReference type="NCBI Taxonomy" id="153742"/>
    <lineage>
        <taxon>Eukaryota</taxon>
        <taxon>Viridiplantae</taxon>
        <taxon>Streptophyta</taxon>
        <taxon>Embryophyta</taxon>
        <taxon>Tracheophyta</taxon>
        <taxon>Spermatophyta</taxon>
        <taxon>Magnoliopsida</taxon>
        <taxon>eudicotyledons</taxon>
        <taxon>Gunneridae</taxon>
        <taxon>Pentapetalae</taxon>
        <taxon>asterids</taxon>
        <taxon>lamiids</taxon>
        <taxon>Gentianales</taxon>
        <taxon>Rubiaceae</taxon>
        <taxon>Cinchonoideae</taxon>
        <taxon>Cinchoneae</taxon>
        <taxon>Cinchona</taxon>
    </lineage>
</organism>
<keyword evidence="9" id="KW-0503">Monooxygenase</keyword>
<evidence type="ECO:0000256" key="9">
    <source>
        <dbReference type="ARBA" id="ARBA00023033"/>
    </source>
</evidence>
<gene>
    <name evidence="11" type="ORF">ACH5RR_037244</name>
</gene>
<keyword evidence="6" id="KW-1133">Transmembrane helix</keyword>
<evidence type="ECO:0000256" key="7">
    <source>
        <dbReference type="ARBA" id="ARBA00023002"/>
    </source>
</evidence>
<evidence type="ECO:0000256" key="8">
    <source>
        <dbReference type="ARBA" id="ARBA00023004"/>
    </source>
</evidence>
<dbReference type="InterPro" id="IPR050665">
    <property type="entry name" value="Cytochrome_P450_Monooxygen"/>
</dbReference>
<dbReference type="Proteomes" id="UP001630127">
    <property type="component" value="Unassembled WGS sequence"/>
</dbReference>
<evidence type="ECO:0000256" key="3">
    <source>
        <dbReference type="ARBA" id="ARBA00022617"/>
    </source>
</evidence>
<dbReference type="InterPro" id="IPR036396">
    <property type="entry name" value="Cyt_P450_sf"/>
</dbReference>
<dbReference type="EMBL" id="JBJUIK010000015">
    <property type="protein sequence ID" value="KAL3502795.1"/>
    <property type="molecule type" value="Genomic_DNA"/>
</dbReference>
<reference evidence="11 12" key="1">
    <citation type="submission" date="2024-11" db="EMBL/GenBank/DDBJ databases">
        <title>A near-complete genome assembly of Cinchona calisaya.</title>
        <authorList>
            <person name="Lian D.C."/>
            <person name="Zhao X.W."/>
            <person name="Wei L."/>
        </authorList>
    </citation>
    <scope>NUCLEOTIDE SEQUENCE [LARGE SCALE GENOMIC DNA]</scope>
    <source>
        <tissue evidence="11">Nenye</tissue>
    </source>
</reference>
<dbReference type="GO" id="GO:0004497">
    <property type="term" value="F:monooxygenase activity"/>
    <property type="evidence" value="ECO:0007669"/>
    <property type="project" value="UniProtKB-KW"/>
</dbReference>
<keyword evidence="3" id="KW-0349">Heme</keyword>
<evidence type="ECO:0000313" key="12">
    <source>
        <dbReference type="Proteomes" id="UP001630127"/>
    </source>
</evidence>
<dbReference type="SUPFAM" id="SSF48264">
    <property type="entry name" value="Cytochrome P450"/>
    <property type="match status" value="1"/>
</dbReference>
<dbReference type="PANTHER" id="PTHR24282:SF225">
    <property type="entry name" value="BULB-TYPE LECTIN DOMAIN-CONTAINING PROTEIN"/>
    <property type="match status" value="1"/>
</dbReference>
<evidence type="ECO:0000256" key="6">
    <source>
        <dbReference type="ARBA" id="ARBA00022989"/>
    </source>
</evidence>
<protein>
    <recommendedName>
        <fullName evidence="13">Secologanin synthase</fullName>
    </recommendedName>
</protein>
<keyword evidence="10" id="KW-0472">Membrane</keyword>
<dbReference type="Pfam" id="PF00067">
    <property type="entry name" value="p450"/>
    <property type="match status" value="1"/>
</dbReference>
<dbReference type="InterPro" id="IPR001128">
    <property type="entry name" value="Cyt_P450"/>
</dbReference>
<evidence type="ECO:0000256" key="4">
    <source>
        <dbReference type="ARBA" id="ARBA00022692"/>
    </source>
</evidence>
<dbReference type="PRINTS" id="PR00463">
    <property type="entry name" value="EP450I"/>
</dbReference>
<keyword evidence="7" id="KW-0560">Oxidoreductase</keyword>
<comment type="caution">
    <text evidence="11">The sequence shown here is derived from an EMBL/GenBank/DDBJ whole genome shotgun (WGS) entry which is preliminary data.</text>
</comment>
<comment type="similarity">
    <text evidence="2">Belongs to the cytochrome P450 family.</text>
</comment>
<evidence type="ECO:0000313" key="11">
    <source>
        <dbReference type="EMBL" id="KAL3502795.1"/>
    </source>
</evidence>
<evidence type="ECO:0000256" key="2">
    <source>
        <dbReference type="ARBA" id="ARBA00010617"/>
    </source>
</evidence>
<dbReference type="Gene3D" id="1.20.120.990">
    <property type="entry name" value="Glycosyltransferase family 88, C-terminal domain"/>
    <property type="match status" value="1"/>
</dbReference>
<keyword evidence="8" id="KW-0408">Iron</keyword>
<accession>A0ABD2YAE5</accession>
<evidence type="ECO:0000256" key="1">
    <source>
        <dbReference type="ARBA" id="ARBA00004370"/>
    </source>
</evidence>
<keyword evidence="5" id="KW-0479">Metal-binding</keyword>
<dbReference type="AlphaFoldDB" id="A0ABD2YAE5"/>
<keyword evidence="12" id="KW-1185">Reference proteome</keyword>
<keyword evidence="4" id="KW-0812">Transmembrane</keyword>
<dbReference type="GO" id="GO:0046872">
    <property type="term" value="F:metal ion binding"/>
    <property type="evidence" value="ECO:0007669"/>
    <property type="project" value="UniProtKB-KW"/>
</dbReference>
<dbReference type="GO" id="GO:0016020">
    <property type="term" value="C:membrane"/>
    <property type="evidence" value="ECO:0007669"/>
    <property type="project" value="UniProtKB-SubCell"/>
</dbReference>
<name>A0ABD2YAE5_9GENT</name>
<evidence type="ECO:0008006" key="13">
    <source>
        <dbReference type="Google" id="ProtNLM"/>
    </source>
</evidence>
<dbReference type="PANTHER" id="PTHR24282">
    <property type="entry name" value="CYTOCHROME P450 FAMILY MEMBER"/>
    <property type="match status" value="1"/>
</dbReference>
<sequence length="187" mass="21572">MLSNGEEILSPDGSCDMDVWPSLQTLTSDVLSRTAFGSNYEEGRRIFELQREQADHVMTVGRSLYIPGMRFLPTKRNRRMKEIDTEVQATIRAITDKRVKATRAGEASKDDFLGILLDSNFNEIEQHRNKDFGMSIKDVIEECKLFYFAGQETTSMLLVWTLTLLSKHQGWQSRAREEVLQVFEETR</sequence>
<proteinExistence type="inferred from homology"/>
<comment type="subcellular location">
    <subcellularLocation>
        <location evidence="1">Membrane</location>
    </subcellularLocation>
</comment>
<evidence type="ECO:0000256" key="5">
    <source>
        <dbReference type="ARBA" id="ARBA00022723"/>
    </source>
</evidence>
<dbReference type="InterPro" id="IPR002401">
    <property type="entry name" value="Cyt_P450_E_grp-I"/>
</dbReference>